<protein>
    <submittedName>
        <fullName evidence="1">Uncharacterized protein</fullName>
    </submittedName>
</protein>
<reference evidence="2" key="1">
    <citation type="submission" date="2015-01" db="EMBL/GenBank/DDBJ databases">
        <title>Comparative genome analysis of Bacillus coagulans HM-08, Clostridium butyricum HM-68, Bacillus subtilis HM-66 and Bacillus paralicheniformis BL-09.</title>
        <authorList>
            <person name="Zhang H."/>
        </authorList>
    </citation>
    <scope>NUCLEOTIDE SEQUENCE [LARGE SCALE GENOMIC DNA]</scope>
    <source>
        <strain evidence="2">HM-08</strain>
    </source>
</reference>
<name>A0AAN0T765_HEYCO</name>
<organism evidence="1 2">
    <name type="scientific">Heyndrickxia coagulans</name>
    <name type="common">Weizmannia coagulans</name>
    <dbReference type="NCBI Taxonomy" id="1398"/>
    <lineage>
        <taxon>Bacteria</taxon>
        <taxon>Bacillati</taxon>
        <taxon>Bacillota</taxon>
        <taxon>Bacilli</taxon>
        <taxon>Bacillales</taxon>
        <taxon>Bacillaceae</taxon>
        <taxon>Heyndrickxia</taxon>
    </lineage>
</organism>
<sequence>MPVEMRSSSHFFYKKMKNSGLNRENWGKRRLLNRWKNTTNYFSKKYIQSRGYSV</sequence>
<gene>
    <name evidence="1" type="ORF">SB48_HM08orf04741</name>
</gene>
<dbReference type="Proteomes" id="UP000032024">
    <property type="component" value="Chromosome"/>
</dbReference>
<proteinExistence type="predicted"/>
<dbReference type="EMBL" id="CP010525">
    <property type="protein sequence ID" value="AJO23763.1"/>
    <property type="molecule type" value="Genomic_DNA"/>
</dbReference>
<dbReference type="AlphaFoldDB" id="A0AAN0T765"/>
<keyword evidence="2" id="KW-1185">Reference proteome</keyword>
<accession>A0AAN0T765</accession>
<evidence type="ECO:0000313" key="1">
    <source>
        <dbReference type="EMBL" id="AJO23763.1"/>
    </source>
</evidence>
<evidence type="ECO:0000313" key="2">
    <source>
        <dbReference type="Proteomes" id="UP000032024"/>
    </source>
</evidence>